<evidence type="ECO:0000313" key="7">
    <source>
        <dbReference type="RefSeq" id="XP_004713136.1"/>
    </source>
</evidence>
<evidence type="ECO:0000256" key="4">
    <source>
        <dbReference type="RuleBase" id="RU367066"/>
    </source>
</evidence>
<comment type="PTM">
    <text evidence="4">Proteolytically cleaved before the transmembrane segment to yield the secreted ectodomain incorporated in the zona pellucida.</text>
</comment>
<comment type="function">
    <text evidence="4">Component of the zona pellucida, an extracellular matrix surrounding oocytes which mediates sperm binding, induction of the acrosome reaction and prevents post-fertilization polyspermy. The zona pellucida is composed of 3 to 4 glycoproteins, ZP1, ZP2, ZP3, and ZP4. ZP3 is essential for sperm binding and zona matrix formation.</text>
</comment>
<sequence length="426" mass="46882">MSAGFLIRHCPHPIWFLHDETGSAESSVPPTPPSPPVLVECLDTQLVVTVSKNLFGAGKLVRPSDLTLGPEHCKPLASEDTAAVVRFEVGLHECGNRVQVTGDALVYSTFLLHRPRPVGNLYILRADPAKVPIECHYPRQGNVSSQAVLPTWVPFRTTVLSEEKLDFSMRLMEKDWNAEKRDPTFRLGETAHLQAEVRMGSHVPLRLFVDHCVATPIPARTTSPHHTIVDIHGCLVDGLSDSVSVFHAPRPGPDTLQFTVDVFHFANDSRKMIYITCHLKVTPDEQAPDRLNKACSFNKTTNSWHPVEGTSDICECCNQGNCGTPDPPRRLPPVDQLSVSQWQKLVSRKQRKVTEEADLTVVPLIFLGKTGDHSREGWTSAAHSSVSLALGLVVVVTLSLAAVVLGLARWQRTSSYPVLCPAYASQ</sequence>
<dbReference type="Gene3D" id="2.60.40.4100">
    <property type="entry name" value="Zona pellucida, ZP-C domain"/>
    <property type="match status" value="1"/>
</dbReference>
<keyword evidence="4" id="KW-0165">Cleavage on pair of basic residues</keyword>
<evidence type="ECO:0000313" key="6">
    <source>
        <dbReference type="Proteomes" id="UP000694863"/>
    </source>
</evidence>
<dbReference type="Pfam" id="PF23344">
    <property type="entry name" value="ZP-N"/>
    <property type="match status" value="1"/>
</dbReference>
<keyword evidence="4" id="KW-0272">Extracellular matrix</keyword>
<dbReference type="PANTHER" id="PTHR11576">
    <property type="entry name" value="ZONA PELLUCIDA SPERM-BINDING PROTEIN 3"/>
    <property type="match status" value="1"/>
</dbReference>
<dbReference type="PROSITE" id="PS51034">
    <property type="entry name" value="ZP_2"/>
    <property type="match status" value="1"/>
</dbReference>
<keyword evidence="1 4" id="KW-1015">Disulfide bond</keyword>
<comment type="subunit">
    <text evidence="3">Polymers of ZP2 and ZP3 organized into long filaments cross-linked by ZP1 homodimers. Interacts with ZP1 and ZP2.</text>
</comment>
<dbReference type="InterPro" id="IPR042235">
    <property type="entry name" value="ZP-C_dom"/>
</dbReference>
<dbReference type="RefSeq" id="XP_004713136.1">
    <property type="nucleotide sequence ID" value="XM_004713079.1"/>
</dbReference>
<comment type="subcellular location">
    <subcellularLocation>
        <location evidence="4">Zona pellucida</location>
    </subcellularLocation>
    <subcellularLocation>
        <location evidence="4">Cell membrane</location>
        <topology evidence="4">Single-pass type I membrane protein</topology>
    </subcellularLocation>
</comment>
<dbReference type="PANTHER" id="PTHR11576:SF2">
    <property type="entry name" value="ZONA PELLUCIDA SPERM-BINDING PROTEIN 3"/>
    <property type="match status" value="1"/>
</dbReference>
<feature type="domain" description="ZP" evidence="5">
    <location>
        <begin position="40"/>
        <end position="302"/>
    </location>
</feature>
<evidence type="ECO:0000256" key="2">
    <source>
        <dbReference type="ARBA" id="ARBA00023180"/>
    </source>
</evidence>
<dbReference type="InterPro" id="IPR055356">
    <property type="entry name" value="ZP-N"/>
</dbReference>
<keyword evidence="4" id="KW-1133">Transmembrane helix</keyword>
<keyword evidence="2" id="KW-0325">Glycoprotein</keyword>
<keyword evidence="4" id="KW-1003">Cell membrane</keyword>
<evidence type="ECO:0000256" key="3">
    <source>
        <dbReference type="ARBA" id="ARBA00047057"/>
    </source>
</evidence>
<name>A0ABM0J241_ECHTE</name>
<keyword evidence="4" id="KW-0964">Secreted</keyword>
<proteinExistence type="inferred from homology"/>
<keyword evidence="6" id="KW-1185">Reference proteome</keyword>
<gene>
    <name evidence="7" type="primary">LOC101651402</name>
</gene>
<comment type="similarity">
    <text evidence="4">Belongs to the ZP domain family. ZPC subfamily.</text>
</comment>
<organism evidence="6 7">
    <name type="scientific">Echinops telfairi</name>
    <name type="common">Lesser hedgehog tenrec</name>
    <dbReference type="NCBI Taxonomy" id="9371"/>
    <lineage>
        <taxon>Eukaryota</taxon>
        <taxon>Metazoa</taxon>
        <taxon>Chordata</taxon>
        <taxon>Craniata</taxon>
        <taxon>Vertebrata</taxon>
        <taxon>Euteleostomi</taxon>
        <taxon>Mammalia</taxon>
        <taxon>Eutheria</taxon>
        <taxon>Afrotheria</taxon>
        <taxon>Tenrecidae</taxon>
        <taxon>Tenrecinae</taxon>
        <taxon>Echinops</taxon>
    </lineage>
</organism>
<keyword evidence="4" id="KW-0472">Membrane</keyword>
<dbReference type="InterPro" id="IPR055355">
    <property type="entry name" value="ZP-C"/>
</dbReference>
<accession>A0ABM0J241</accession>
<protein>
    <recommendedName>
        <fullName evidence="4">Zona pellucida sperm-binding protein 3</fullName>
    </recommendedName>
</protein>
<evidence type="ECO:0000259" key="5">
    <source>
        <dbReference type="PROSITE" id="PS51034"/>
    </source>
</evidence>
<dbReference type="GeneID" id="101651402"/>
<keyword evidence="4" id="KW-0812">Transmembrane</keyword>
<dbReference type="Gene3D" id="2.60.40.3210">
    <property type="entry name" value="Zona pellucida, ZP-N domain"/>
    <property type="match status" value="1"/>
</dbReference>
<dbReference type="InterPro" id="IPR001507">
    <property type="entry name" value="ZP_dom"/>
</dbReference>
<feature type="transmembrane region" description="Helical" evidence="4">
    <location>
        <begin position="388"/>
        <end position="408"/>
    </location>
</feature>
<dbReference type="InterPro" id="IPR048290">
    <property type="entry name" value="ZP_chr"/>
</dbReference>
<keyword evidence="4" id="KW-0732">Signal</keyword>
<dbReference type="SMART" id="SM00241">
    <property type="entry name" value="ZP"/>
    <property type="match status" value="1"/>
</dbReference>
<evidence type="ECO:0000256" key="1">
    <source>
        <dbReference type="ARBA" id="ARBA00023157"/>
    </source>
</evidence>
<comment type="domain">
    <text evidence="4">The ZP domain is involved in the polymerization of the ZP proteins to form the zona pellucida.</text>
</comment>
<dbReference type="PRINTS" id="PR00023">
    <property type="entry name" value="ZPELLUCIDA"/>
</dbReference>
<dbReference type="Pfam" id="PF00100">
    <property type="entry name" value="Zona_pellucida"/>
    <property type="match status" value="1"/>
</dbReference>
<dbReference type="Proteomes" id="UP000694863">
    <property type="component" value="Unplaced"/>
</dbReference>
<reference evidence="7" key="1">
    <citation type="submission" date="2025-08" db="UniProtKB">
        <authorList>
            <consortium name="RefSeq"/>
        </authorList>
    </citation>
    <scope>IDENTIFICATION</scope>
</reference>